<dbReference type="Pfam" id="PF13022">
    <property type="entry name" value="HTH_Tnp_1_2"/>
    <property type="match status" value="1"/>
</dbReference>
<evidence type="ECO:0000313" key="3">
    <source>
        <dbReference type="Proteomes" id="UP000190105"/>
    </source>
</evidence>
<gene>
    <name evidence="2" type="ORF">SAMN05443428_13529</name>
</gene>
<organism evidence="2 3">
    <name type="scientific">Caloramator quimbayensis</name>
    <dbReference type="NCBI Taxonomy" id="1147123"/>
    <lineage>
        <taxon>Bacteria</taxon>
        <taxon>Bacillati</taxon>
        <taxon>Bacillota</taxon>
        <taxon>Clostridia</taxon>
        <taxon>Eubacteriales</taxon>
        <taxon>Clostridiaceae</taxon>
        <taxon>Caloramator</taxon>
    </lineage>
</organism>
<dbReference type="InterPro" id="IPR009057">
    <property type="entry name" value="Homeodomain-like_sf"/>
</dbReference>
<dbReference type="Proteomes" id="UP000190105">
    <property type="component" value="Unassembled WGS sequence"/>
</dbReference>
<dbReference type="RefSeq" id="WP_242948759.1">
    <property type="nucleotide sequence ID" value="NZ_FUYH01000035.1"/>
</dbReference>
<proteinExistence type="predicted"/>
<dbReference type="EMBL" id="FUYH01000035">
    <property type="protein sequence ID" value="SKA99393.1"/>
    <property type="molecule type" value="Genomic_DNA"/>
</dbReference>
<dbReference type="InterPro" id="IPR024978">
    <property type="entry name" value="Homeodomain_phBC6A51-type"/>
</dbReference>
<evidence type="ECO:0000313" key="2">
    <source>
        <dbReference type="EMBL" id="SKA99393.1"/>
    </source>
</evidence>
<sequence length="130" mass="15133">MLDERKEKAITLILSGEAITDVAKLVGVYRSTIYNWLEDEEFKAELDRRRQEIVKQGNALILAELKTYVMELRKMAVKGKSERNRLDALQYLIDRVLGKTTTKVEQIVTEDKDKVNDDILENEFKEVDNE</sequence>
<reference evidence="3" key="1">
    <citation type="submission" date="2017-02" db="EMBL/GenBank/DDBJ databases">
        <authorList>
            <person name="Varghese N."/>
            <person name="Submissions S."/>
        </authorList>
    </citation>
    <scope>NUCLEOTIDE SEQUENCE [LARGE SCALE GENOMIC DNA]</scope>
    <source>
        <strain evidence="3">USBA 833</strain>
    </source>
</reference>
<keyword evidence="3" id="KW-1185">Reference proteome</keyword>
<dbReference type="SUPFAM" id="SSF46689">
    <property type="entry name" value="Homeodomain-like"/>
    <property type="match status" value="1"/>
</dbReference>
<evidence type="ECO:0000259" key="1">
    <source>
        <dbReference type="Pfam" id="PF13022"/>
    </source>
</evidence>
<dbReference type="AlphaFoldDB" id="A0A1T4YCH1"/>
<feature type="domain" description="Homeodomain phBC6A51-type" evidence="1">
    <location>
        <begin position="5"/>
        <end position="108"/>
    </location>
</feature>
<dbReference type="Gene3D" id="1.10.10.60">
    <property type="entry name" value="Homeodomain-like"/>
    <property type="match status" value="1"/>
</dbReference>
<name>A0A1T4YCH1_9CLOT</name>
<accession>A0A1T4YCH1</accession>
<protein>
    <submittedName>
        <fullName evidence="2">Helix-turn-helix of insertion element transposase</fullName>
    </submittedName>
</protein>